<organism evidence="6 7">
    <name type="scientific">Zopfia rhizophila CBS 207.26</name>
    <dbReference type="NCBI Taxonomy" id="1314779"/>
    <lineage>
        <taxon>Eukaryota</taxon>
        <taxon>Fungi</taxon>
        <taxon>Dikarya</taxon>
        <taxon>Ascomycota</taxon>
        <taxon>Pezizomycotina</taxon>
        <taxon>Dothideomycetes</taxon>
        <taxon>Dothideomycetes incertae sedis</taxon>
        <taxon>Zopfiaceae</taxon>
        <taxon>Zopfia</taxon>
    </lineage>
</organism>
<dbReference type="AlphaFoldDB" id="A0A6A6DJ45"/>
<feature type="transmembrane region" description="Helical" evidence="5">
    <location>
        <begin position="104"/>
        <end position="123"/>
    </location>
</feature>
<feature type="transmembrane region" description="Helical" evidence="5">
    <location>
        <begin position="7"/>
        <end position="29"/>
    </location>
</feature>
<keyword evidence="7" id="KW-1185">Reference proteome</keyword>
<sequence length="137" mass="15110">MASNYSIYGIAVFWFLSVPPHLYALFILAKANDCEDKTAKWATFEKLELVSKNGFENLPLSGAAVILGNMATIASGTMNASTVAFVGFRIAYWAAYVKSMIHKTFFGTGFWFLSVIPPLYLIAASGGRLQKEQLIRI</sequence>
<name>A0A6A6DJ45_9PEZI</name>
<evidence type="ECO:0000256" key="4">
    <source>
        <dbReference type="ARBA" id="ARBA00023136"/>
    </source>
</evidence>
<evidence type="ECO:0000256" key="2">
    <source>
        <dbReference type="ARBA" id="ARBA00022692"/>
    </source>
</evidence>
<dbReference type="InterPro" id="IPR023352">
    <property type="entry name" value="MAPEG-like_dom_sf"/>
</dbReference>
<dbReference type="EMBL" id="ML994676">
    <property type="protein sequence ID" value="KAF2178269.1"/>
    <property type="molecule type" value="Genomic_DNA"/>
</dbReference>
<accession>A0A6A6DJ45</accession>
<dbReference type="Proteomes" id="UP000800200">
    <property type="component" value="Unassembled WGS sequence"/>
</dbReference>
<proteinExistence type="predicted"/>
<evidence type="ECO:0000256" key="5">
    <source>
        <dbReference type="SAM" id="Phobius"/>
    </source>
</evidence>
<dbReference type="GO" id="GO:0016020">
    <property type="term" value="C:membrane"/>
    <property type="evidence" value="ECO:0007669"/>
    <property type="project" value="UniProtKB-SubCell"/>
</dbReference>
<comment type="subcellular location">
    <subcellularLocation>
        <location evidence="1">Membrane</location>
    </subcellularLocation>
</comment>
<keyword evidence="3 5" id="KW-1133">Transmembrane helix</keyword>
<evidence type="ECO:0000313" key="7">
    <source>
        <dbReference type="Proteomes" id="UP000800200"/>
    </source>
</evidence>
<evidence type="ECO:0000313" key="6">
    <source>
        <dbReference type="EMBL" id="KAF2178269.1"/>
    </source>
</evidence>
<dbReference type="SUPFAM" id="SSF161084">
    <property type="entry name" value="MAPEG domain-like"/>
    <property type="match status" value="1"/>
</dbReference>
<gene>
    <name evidence="6" type="ORF">K469DRAFT_754577</name>
</gene>
<evidence type="ECO:0000256" key="3">
    <source>
        <dbReference type="ARBA" id="ARBA00022989"/>
    </source>
</evidence>
<evidence type="ECO:0000256" key="1">
    <source>
        <dbReference type="ARBA" id="ARBA00004370"/>
    </source>
</evidence>
<dbReference type="Pfam" id="PF01124">
    <property type="entry name" value="MAPEG"/>
    <property type="match status" value="1"/>
</dbReference>
<reference evidence="6" key="1">
    <citation type="journal article" date="2020" name="Stud. Mycol.">
        <title>101 Dothideomycetes genomes: a test case for predicting lifestyles and emergence of pathogens.</title>
        <authorList>
            <person name="Haridas S."/>
            <person name="Albert R."/>
            <person name="Binder M."/>
            <person name="Bloem J."/>
            <person name="Labutti K."/>
            <person name="Salamov A."/>
            <person name="Andreopoulos B."/>
            <person name="Baker S."/>
            <person name="Barry K."/>
            <person name="Bills G."/>
            <person name="Bluhm B."/>
            <person name="Cannon C."/>
            <person name="Castanera R."/>
            <person name="Culley D."/>
            <person name="Daum C."/>
            <person name="Ezra D."/>
            <person name="Gonzalez J."/>
            <person name="Henrissat B."/>
            <person name="Kuo A."/>
            <person name="Liang C."/>
            <person name="Lipzen A."/>
            <person name="Lutzoni F."/>
            <person name="Magnuson J."/>
            <person name="Mondo S."/>
            <person name="Nolan M."/>
            <person name="Ohm R."/>
            <person name="Pangilinan J."/>
            <person name="Park H.-J."/>
            <person name="Ramirez L."/>
            <person name="Alfaro M."/>
            <person name="Sun H."/>
            <person name="Tritt A."/>
            <person name="Yoshinaga Y."/>
            <person name="Zwiers L.-H."/>
            <person name="Turgeon B."/>
            <person name="Goodwin S."/>
            <person name="Spatafora J."/>
            <person name="Crous P."/>
            <person name="Grigoriev I."/>
        </authorList>
    </citation>
    <scope>NUCLEOTIDE SEQUENCE</scope>
    <source>
        <strain evidence="6">CBS 207.26</strain>
    </source>
</reference>
<dbReference type="Gene3D" id="1.20.120.550">
    <property type="entry name" value="Membrane associated eicosanoid/glutathione metabolism-like domain"/>
    <property type="match status" value="1"/>
</dbReference>
<protein>
    <submittedName>
        <fullName evidence="6">Uncharacterized protein</fullName>
    </submittedName>
</protein>
<dbReference type="InterPro" id="IPR001129">
    <property type="entry name" value="Membr-assoc_MAPEG"/>
</dbReference>
<keyword evidence="4 5" id="KW-0472">Membrane</keyword>
<feature type="transmembrane region" description="Helical" evidence="5">
    <location>
        <begin position="63"/>
        <end position="92"/>
    </location>
</feature>
<keyword evidence="2 5" id="KW-0812">Transmembrane</keyword>
<dbReference type="OrthoDB" id="2122304at2759"/>